<sequence>MLTLPQPSRSRTEHNDDLQIWTASRCNRLLRQISSRLAHLRQLVMKASETKRTRKRAPGGQISEPHQKRVRRTYGGRKKNSMPLKERDSNISTPPRIMRALGTMRPDVISSPAHRCCPTPIRPANGQHKATCPDTQTHHPDHPEPRIRKKVTAVGTTDLSQLSASAPAEHLKIYQAILLWLVRLLQATKEQQHETSHKSLLGMCLRRVPDCLDAIDAWDHREAKNIGQVSMWKTDEAANTIYGQLEEFGGSGGDWTPFKHLVRSHAIRLLSQAVLEGLFIPEFVALMAKMCVQRDCAEEADRLLSACRRMVLASHLRDQGDLAPSDAHEICNRALVEICAGDTPASSFLPVVGAAISGQELLVGEILPKHLSNLWRTSLATVQESLSPHLGIRLLVPTLEALTSGDANGPWSYQDDKGRLLTSLTAGIAAAAMTTATSQDQRRHIYILEAAINEVTSKRTKNREAQHCGLFLLTMARQLALEADKTAFVELRVQGREDLESLIARSDFQALYHQTIALACSIAHACSRGVARPSHEILDELCMSLNQVPLPSWFIDGLRSEGAFMLAQKTKDLRDLAFAENLSETGHGGTSQAAASSMFSGWRWEAGISEWVLPSPSEKGVTKGLSRGTTPDGLASNGLERQAKRALRKGPMPKERQAKPRPRGVDVHHATNQISDSGALQYKPHRANLSARMHYEESRQRSPQSVQSCEAVDLHQQPRASMSSAWTKDDPCMGKSTVVDSNGNLRFGSIARTCLMATEAEDEDAAVAEFRTSSEVKATCRKGNLVRHGVQGGLDVMRAAAPTATSKVVRRKSGTAVSCLRRQLSVSDSRGHRRRATVSLSSLAMWPGSDDWDELL</sequence>
<protein>
    <submittedName>
        <fullName evidence="2">Uncharacterized protein</fullName>
    </submittedName>
</protein>
<evidence type="ECO:0000313" key="2">
    <source>
        <dbReference type="EMBL" id="KAK0385715.1"/>
    </source>
</evidence>
<reference evidence="2" key="1">
    <citation type="submission" date="2022-10" db="EMBL/GenBank/DDBJ databases">
        <title>Determination and structural analysis of whole genome sequence of Sarocladium strictum F4-1.</title>
        <authorList>
            <person name="Hu L."/>
            <person name="Jiang Y."/>
        </authorList>
    </citation>
    <scope>NUCLEOTIDE SEQUENCE</scope>
    <source>
        <strain evidence="2">F4-1</strain>
    </source>
</reference>
<feature type="compositionally biased region" description="Basic and acidic residues" evidence="1">
    <location>
        <begin position="136"/>
        <end position="145"/>
    </location>
</feature>
<feature type="compositionally biased region" description="Basic residues" evidence="1">
    <location>
        <begin position="68"/>
        <end position="80"/>
    </location>
</feature>
<comment type="caution">
    <text evidence="2">The sequence shown here is derived from an EMBL/GenBank/DDBJ whole genome shotgun (WGS) entry which is preliminary data.</text>
</comment>
<accession>A0AA39L6F6</accession>
<dbReference type="AlphaFoldDB" id="A0AA39L6F6"/>
<evidence type="ECO:0000256" key="1">
    <source>
        <dbReference type="SAM" id="MobiDB-lite"/>
    </source>
</evidence>
<evidence type="ECO:0000313" key="3">
    <source>
        <dbReference type="Proteomes" id="UP001175261"/>
    </source>
</evidence>
<feature type="compositionally biased region" description="Basic and acidic residues" evidence="1">
    <location>
        <begin position="652"/>
        <end position="667"/>
    </location>
</feature>
<keyword evidence="3" id="KW-1185">Reference proteome</keyword>
<name>A0AA39L6F6_SARSR</name>
<proteinExistence type="predicted"/>
<dbReference type="EMBL" id="JAPDFR010000006">
    <property type="protein sequence ID" value="KAK0385715.1"/>
    <property type="molecule type" value="Genomic_DNA"/>
</dbReference>
<feature type="region of interest" description="Disordered" evidence="1">
    <location>
        <begin position="126"/>
        <end position="145"/>
    </location>
</feature>
<dbReference type="Proteomes" id="UP001175261">
    <property type="component" value="Unassembled WGS sequence"/>
</dbReference>
<feature type="region of interest" description="Disordered" evidence="1">
    <location>
        <begin position="615"/>
        <end position="667"/>
    </location>
</feature>
<organism evidence="2 3">
    <name type="scientific">Sarocladium strictum</name>
    <name type="common">Black bundle disease fungus</name>
    <name type="synonym">Acremonium strictum</name>
    <dbReference type="NCBI Taxonomy" id="5046"/>
    <lineage>
        <taxon>Eukaryota</taxon>
        <taxon>Fungi</taxon>
        <taxon>Dikarya</taxon>
        <taxon>Ascomycota</taxon>
        <taxon>Pezizomycotina</taxon>
        <taxon>Sordariomycetes</taxon>
        <taxon>Hypocreomycetidae</taxon>
        <taxon>Hypocreales</taxon>
        <taxon>Sarocladiaceae</taxon>
        <taxon>Sarocladium</taxon>
    </lineage>
</organism>
<feature type="region of interest" description="Disordered" evidence="1">
    <location>
        <begin position="47"/>
        <end position="92"/>
    </location>
</feature>
<gene>
    <name evidence="2" type="ORF">NLU13_6892</name>
</gene>